<gene>
    <name evidence="3" type="ORF">ACFH04_30945</name>
</gene>
<sequence>METEHEWPPHRQTLTLPPPARPMPLEPAGPPPARTARRTMIGAAVAALLTAGVLVVLPARIGGGQDAPPPAPGPAARALTAVGAGAPAAAADLTALIADRRAWVRTHPADDASWAVLGSAYLGRGLRAADSSYYPRAEWALRRSLAVRPAARGNADAQIGLAALANARHDYGAARTLAEEVRRRDPKRWTVYPVLIDAYGGLGDLKGASKSVEQLLDLRGGSVALAASGAVYRERGWREDAAATLTEAAAYATTPVQKADCLRQLGDLAWDRGEPAESLAQHSAALRTDPGGHAALAGKARAELALGRTAAARHDYAAAVAHQPRPEYLLELGELYESLGLGADARAQYARLRARAASDDGHGVSDALVLGRFEADHGAPESAVERLRAEWRRAPNAVVADALGWALYRAGESEEGLVFAKQAAEKGGRSALFSYHRGCWSGSSARSVRPGGTWRRRCGRIPTSRRCWRLGRGRRCRLWESRRRGVRRTCTGTCRIRRRGRVPLPRPRRRASASSSPGVRVRLRAVPNWSRSSPRP</sequence>
<accession>A0ABV6TQM5</accession>
<keyword evidence="2" id="KW-0472">Membrane</keyword>
<evidence type="ECO:0000313" key="4">
    <source>
        <dbReference type="Proteomes" id="UP001589887"/>
    </source>
</evidence>
<protein>
    <submittedName>
        <fullName evidence="3">Tetratricopeptide repeat protein</fullName>
    </submittedName>
</protein>
<dbReference type="InterPro" id="IPR019734">
    <property type="entry name" value="TPR_rpt"/>
</dbReference>
<reference evidence="3 4" key="1">
    <citation type="submission" date="2024-09" db="EMBL/GenBank/DDBJ databases">
        <authorList>
            <person name="Sun Q."/>
            <person name="Mori K."/>
        </authorList>
    </citation>
    <scope>NUCLEOTIDE SEQUENCE [LARGE SCALE GENOMIC DNA]</scope>
    <source>
        <strain evidence="3 4">JCM 4557</strain>
    </source>
</reference>
<keyword evidence="2" id="KW-1133">Transmembrane helix</keyword>
<name>A0ABV6TQM5_9ACTN</name>
<feature type="compositionally biased region" description="Basic residues" evidence="1">
    <location>
        <begin position="501"/>
        <end position="511"/>
    </location>
</feature>
<evidence type="ECO:0000256" key="2">
    <source>
        <dbReference type="SAM" id="Phobius"/>
    </source>
</evidence>
<dbReference type="InterPro" id="IPR011990">
    <property type="entry name" value="TPR-like_helical_dom_sf"/>
</dbReference>
<organism evidence="3 4">
    <name type="scientific">Streptomyces noboritoensis</name>
    <dbReference type="NCBI Taxonomy" id="67337"/>
    <lineage>
        <taxon>Bacteria</taxon>
        <taxon>Bacillati</taxon>
        <taxon>Actinomycetota</taxon>
        <taxon>Actinomycetes</taxon>
        <taxon>Kitasatosporales</taxon>
        <taxon>Streptomycetaceae</taxon>
        <taxon>Streptomyces</taxon>
    </lineage>
</organism>
<feature type="transmembrane region" description="Helical" evidence="2">
    <location>
        <begin position="40"/>
        <end position="59"/>
    </location>
</feature>
<feature type="compositionally biased region" description="Pro residues" evidence="1">
    <location>
        <begin position="16"/>
        <end position="33"/>
    </location>
</feature>
<dbReference type="SUPFAM" id="SSF48452">
    <property type="entry name" value="TPR-like"/>
    <property type="match status" value="2"/>
</dbReference>
<dbReference type="Proteomes" id="UP001589887">
    <property type="component" value="Unassembled WGS sequence"/>
</dbReference>
<dbReference type="EMBL" id="JBHMQV010000009">
    <property type="protein sequence ID" value="MFC0848096.1"/>
    <property type="molecule type" value="Genomic_DNA"/>
</dbReference>
<comment type="caution">
    <text evidence="3">The sequence shown here is derived from an EMBL/GenBank/DDBJ whole genome shotgun (WGS) entry which is preliminary data.</text>
</comment>
<evidence type="ECO:0000256" key="1">
    <source>
        <dbReference type="SAM" id="MobiDB-lite"/>
    </source>
</evidence>
<dbReference type="RefSeq" id="WP_394322747.1">
    <property type="nucleotide sequence ID" value="NZ_JBHMQV010000009.1"/>
</dbReference>
<evidence type="ECO:0000313" key="3">
    <source>
        <dbReference type="EMBL" id="MFC0848096.1"/>
    </source>
</evidence>
<dbReference type="SMART" id="SM00028">
    <property type="entry name" value="TPR"/>
    <property type="match status" value="3"/>
</dbReference>
<keyword evidence="2" id="KW-0812">Transmembrane</keyword>
<dbReference type="Gene3D" id="1.25.40.10">
    <property type="entry name" value="Tetratricopeptide repeat domain"/>
    <property type="match status" value="1"/>
</dbReference>
<keyword evidence="4" id="KW-1185">Reference proteome</keyword>
<proteinExistence type="predicted"/>
<feature type="region of interest" description="Disordered" evidence="1">
    <location>
        <begin position="1"/>
        <end position="35"/>
    </location>
</feature>
<feature type="region of interest" description="Disordered" evidence="1">
    <location>
        <begin position="501"/>
        <end position="536"/>
    </location>
</feature>